<dbReference type="InterPro" id="IPR003594">
    <property type="entry name" value="HATPase_dom"/>
</dbReference>
<dbReference type="SUPFAM" id="SSF55874">
    <property type="entry name" value="ATPase domain of HSP90 chaperone/DNA topoisomerase II/histidine kinase"/>
    <property type="match status" value="1"/>
</dbReference>
<accession>A0A3N4PKW1</accession>
<evidence type="ECO:0000256" key="3">
    <source>
        <dbReference type="SAM" id="SignalP"/>
    </source>
</evidence>
<dbReference type="InterPro" id="IPR011110">
    <property type="entry name" value="Reg_prop"/>
</dbReference>
<dbReference type="InterPro" id="IPR036097">
    <property type="entry name" value="HisK_dim/P_sf"/>
</dbReference>
<keyword evidence="3" id="KW-0732">Signal</keyword>
<evidence type="ECO:0000313" key="5">
    <source>
        <dbReference type="EMBL" id="RPE08846.1"/>
    </source>
</evidence>
<dbReference type="InterPro" id="IPR036890">
    <property type="entry name" value="HATPase_C_sf"/>
</dbReference>
<reference evidence="5 6" key="1">
    <citation type="submission" date="2018-11" db="EMBL/GenBank/DDBJ databases">
        <title>Chitinophaga lutea sp.nov., isolate from arsenic contaminated soil.</title>
        <authorList>
            <person name="Zong Y."/>
        </authorList>
    </citation>
    <scope>NUCLEOTIDE SEQUENCE [LARGE SCALE GENOMIC DNA]</scope>
    <source>
        <strain evidence="5 6">ZY74</strain>
    </source>
</reference>
<dbReference type="Pfam" id="PF07494">
    <property type="entry name" value="Reg_prop"/>
    <property type="match status" value="1"/>
</dbReference>
<dbReference type="Gene3D" id="3.30.565.10">
    <property type="entry name" value="Histidine kinase-like ATPase, C-terminal domain"/>
    <property type="match status" value="1"/>
</dbReference>
<name>A0A3N4PKW1_9BACT</name>
<feature type="chain" id="PRO_5017951738" description="Histidine kinase domain-containing protein" evidence="3">
    <location>
        <begin position="21"/>
        <end position="1003"/>
    </location>
</feature>
<feature type="transmembrane region" description="Helical" evidence="2">
    <location>
        <begin position="720"/>
        <end position="744"/>
    </location>
</feature>
<keyword evidence="2" id="KW-0472">Membrane</keyword>
<evidence type="ECO:0000256" key="1">
    <source>
        <dbReference type="ARBA" id="ARBA00022553"/>
    </source>
</evidence>
<feature type="domain" description="Histidine kinase" evidence="4">
    <location>
        <begin position="796"/>
        <end position="1003"/>
    </location>
</feature>
<dbReference type="PANTHER" id="PTHR43547:SF2">
    <property type="entry name" value="HYBRID SIGNAL TRANSDUCTION HISTIDINE KINASE C"/>
    <property type="match status" value="1"/>
</dbReference>
<evidence type="ECO:0000313" key="6">
    <source>
        <dbReference type="Proteomes" id="UP000278351"/>
    </source>
</evidence>
<keyword evidence="6" id="KW-1185">Reference proteome</keyword>
<dbReference type="InterPro" id="IPR013783">
    <property type="entry name" value="Ig-like_fold"/>
</dbReference>
<dbReference type="EMBL" id="RPDH01000002">
    <property type="protein sequence ID" value="RPE08846.1"/>
    <property type="molecule type" value="Genomic_DNA"/>
</dbReference>
<dbReference type="InterPro" id="IPR005467">
    <property type="entry name" value="His_kinase_dom"/>
</dbReference>
<dbReference type="InterPro" id="IPR015943">
    <property type="entry name" value="WD40/YVTN_repeat-like_dom_sf"/>
</dbReference>
<protein>
    <recommendedName>
        <fullName evidence="4">Histidine kinase domain-containing protein</fullName>
    </recommendedName>
</protein>
<feature type="signal peptide" evidence="3">
    <location>
        <begin position="1"/>
        <end position="20"/>
    </location>
</feature>
<dbReference type="PANTHER" id="PTHR43547">
    <property type="entry name" value="TWO-COMPONENT HISTIDINE KINASE"/>
    <property type="match status" value="1"/>
</dbReference>
<dbReference type="SUPFAM" id="SSF63829">
    <property type="entry name" value="Calcium-dependent phosphotriesterase"/>
    <property type="match status" value="1"/>
</dbReference>
<sequence length="1003" mass="113935">MLTELRPILLLLLFPMAVLAQEPEPHSYHLVHYTDENGLPQNSVKFIVPDREGFLWLATENGLVRFDGGRFTTHTNTRIVYIFPGNGRKSLLAVNLNGLLFSISNGGADVRPVAPRPPGCSDYEYLVQHGVTGTFPATGLPNLYAGIVKYDYYLLPTSAHAYFLVGKDSVSFAEKGKEKYRFAWKTDSPWDFFTIGSRLYTVHKDGRLLLFRHNTPETITLSGDIPAKPLDAKQLYWNYVAEQLFIYQDDKCYYITAGQDGTLHSKLLVTGFSRRKNDIVSVFYDAEHERIFFGSRSRGLYVLTKKQFHPLVSPVDQDNVFYAQAPFGDNGIITAQGIAFDSAGNASRVPLLQNIPKGNRYSMERDRAGNFWYKHQNTIYKFNASLTKILWQRSFGDDAVTQLYLGVKDRLWVGTWKGGLYFLNLNDVSPVPLLFSNKVKDASYMLHESPDVLWVGTGKGLYRVQLSPLRIDSVPGFGQRYIRSLLIPRRGEVWITTYDEGIFLYRKGRVVQMPADRLGYLKTAHCITPDDRGFYWITTNKGLFQAARKDMLAYADGEQRYVYYHYYSKSNGMLTNEFNGGCQPCALQLQNGDISLPSLDGLLRFRPAQIRAELPDGPLIAGQAELDTQLLQTGDTIRLPNNFVRLGLQLSTPYYGDPYNLKLLYTLDEKEDEVWLPVENNGTIAFSRLHSGTYTLRIRKINGFGVNNYSEKRITLIVEAAWFETLPAMIMAGCILGLLIYIYTQLRIRHMRRKNRQLSRHVSERTAELENTLLSLQESEQQLRQQGVMQQRLITAITHDIKTPMKYLMLLSKTGNPTDKKSVAMGDALYRMYNMVDNLIQYMKMGAVRNHSFREYVDLHDLLEEKAGIFRPIAEIRSVRIENNAIRGLQVPVNRQLLSIVVNNLLDNAVKYTVEGSVHLAASYEENGTVSIRITDTGIGMRPEIREWINRCQALVADNRLPVTQNGIGLVIVVELLQQINGKLYVHANGALGTSMEILLQLD</sequence>
<dbReference type="Gene3D" id="2.60.40.10">
    <property type="entry name" value="Immunoglobulins"/>
    <property type="match status" value="1"/>
</dbReference>
<dbReference type="Gene3D" id="1.10.287.130">
    <property type="match status" value="1"/>
</dbReference>
<evidence type="ECO:0000259" key="4">
    <source>
        <dbReference type="PROSITE" id="PS50109"/>
    </source>
</evidence>
<keyword evidence="2" id="KW-0812">Transmembrane</keyword>
<keyword evidence="2" id="KW-1133">Transmembrane helix</keyword>
<proteinExistence type="predicted"/>
<dbReference type="AlphaFoldDB" id="A0A3N4PKW1"/>
<organism evidence="5 6">
    <name type="scientific">Chitinophaga lutea</name>
    <dbReference type="NCBI Taxonomy" id="2488634"/>
    <lineage>
        <taxon>Bacteria</taxon>
        <taxon>Pseudomonadati</taxon>
        <taxon>Bacteroidota</taxon>
        <taxon>Chitinophagia</taxon>
        <taxon>Chitinophagales</taxon>
        <taxon>Chitinophagaceae</taxon>
        <taxon>Chitinophaga</taxon>
    </lineage>
</organism>
<dbReference type="GO" id="GO:0000155">
    <property type="term" value="F:phosphorelay sensor kinase activity"/>
    <property type="evidence" value="ECO:0007669"/>
    <property type="project" value="InterPro"/>
</dbReference>
<evidence type="ECO:0000256" key="2">
    <source>
        <dbReference type="SAM" id="Phobius"/>
    </source>
</evidence>
<dbReference type="Pfam" id="PF02518">
    <property type="entry name" value="HATPase_c"/>
    <property type="match status" value="1"/>
</dbReference>
<dbReference type="Gene3D" id="2.130.10.10">
    <property type="entry name" value="YVTN repeat-like/Quinoprotein amine dehydrogenase"/>
    <property type="match status" value="2"/>
</dbReference>
<dbReference type="PROSITE" id="PS50109">
    <property type="entry name" value="HIS_KIN"/>
    <property type="match status" value="1"/>
</dbReference>
<comment type="caution">
    <text evidence="5">The sequence shown here is derived from an EMBL/GenBank/DDBJ whole genome shotgun (WGS) entry which is preliminary data.</text>
</comment>
<dbReference type="SMART" id="SM00387">
    <property type="entry name" value="HATPase_c"/>
    <property type="match status" value="1"/>
</dbReference>
<dbReference type="Proteomes" id="UP000278351">
    <property type="component" value="Unassembled WGS sequence"/>
</dbReference>
<dbReference type="SUPFAM" id="SSF47384">
    <property type="entry name" value="Homodimeric domain of signal transducing histidine kinase"/>
    <property type="match status" value="1"/>
</dbReference>
<keyword evidence="1" id="KW-0597">Phosphoprotein</keyword>
<gene>
    <name evidence="5" type="ORF">EGT74_17625</name>
</gene>